<keyword evidence="11 19" id="KW-0472">Membrane</keyword>
<dbReference type="Pfam" id="PF02706">
    <property type="entry name" value="Wzz"/>
    <property type="match status" value="1"/>
</dbReference>
<name>A0A1H1J2A8_9BURK</name>
<evidence type="ECO:0000259" key="20">
    <source>
        <dbReference type="Pfam" id="PF02706"/>
    </source>
</evidence>
<dbReference type="RefSeq" id="WP_090806280.1">
    <property type="nucleotide sequence ID" value="NZ_FNKX01000002.1"/>
</dbReference>
<keyword evidence="24" id="KW-1185">Reference proteome</keyword>
<evidence type="ECO:0000259" key="22">
    <source>
        <dbReference type="Pfam" id="PF13807"/>
    </source>
</evidence>
<dbReference type="GO" id="GO:0005524">
    <property type="term" value="F:ATP binding"/>
    <property type="evidence" value="ECO:0007669"/>
    <property type="project" value="UniProtKB-KW"/>
</dbReference>
<dbReference type="Pfam" id="PF13807">
    <property type="entry name" value="GNVR"/>
    <property type="match status" value="1"/>
</dbReference>
<keyword evidence="13" id="KW-0270">Exopolysaccharide synthesis</keyword>
<dbReference type="SUPFAM" id="SSF52540">
    <property type="entry name" value="P-loop containing nucleoside triphosphate hydrolases"/>
    <property type="match status" value="1"/>
</dbReference>
<dbReference type="InterPro" id="IPR003856">
    <property type="entry name" value="LPS_length_determ_N"/>
</dbReference>
<evidence type="ECO:0000256" key="15">
    <source>
        <dbReference type="ARBA" id="ARBA00054296"/>
    </source>
</evidence>
<evidence type="ECO:0000256" key="19">
    <source>
        <dbReference type="SAM" id="Phobius"/>
    </source>
</evidence>
<dbReference type="InterPro" id="IPR005702">
    <property type="entry name" value="Wzc-like_C"/>
</dbReference>
<comment type="catalytic activity">
    <reaction evidence="14">
        <text>L-tyrosyl-[protein] + ATP = O-phospho-L-tyrosyl-[protein] + ADP + H(+)</text>
        <dbReference type="Rhea" id="RHEA:10596"/>
        <dbReference type="Rhea" id="RHEA-COMP:10136"/>
        <dbReference type="Rhea" id="RHEA-COMP:20101"/>
        <dbReference type="ChEBI" id="CHEBI:15378"/>
        <dbReference type="ChEBI" id="CHEBI:30616"/>
        <dbReference type="ChEBI" id="CHEBI:46858"/>
        <dbReference type="ChEBI" id="CHEBI:61978"/>
        <dbReference type="ChEBI" id="CHEBI:456216"/>
    </reaction>
</comment>
<keyword evidence="18" id="KW-0175">Coiled coil</keyword>
<dbReference type="GO" id="GO:0000271">
    <property type="term" value="P:polysaccharide biosynthetic process"/>
    <property type="evidence" value="ECO:0007669"/>
    <property type="project" value="UniProtKB-KW"/>
</dbReference>
<dbReference type="AlphaFoldDB" id="A0A1H1J2A8"/>
<keyword evidence="5" id="KW-0808">Transferase</keyword>
<protein>
    <recommendedName>
        <fullName evidence="16">Putative tyrosine-protein kinase EpsB</fullName>
    </recommendedName>
    <alternativeName>
        <fullName evidence="17">EPS I polysaccharide export protein EpsB</fullName>
    </alternativeName>
</protein>
<dbReference type="Proteomes" id="UP000199365">
    <property type="component" value="Unassembled WGS sequence"/>
</dbReference>
<reference evidence="24" key="1">
    <citation type="submission" date="2016-10" db="EMBL/GenBank/DDBJ databases">
        <authorList>
            <person name="Varghese N."/>
            <person name="Submissions S."/>
        </authorList>
    </citation>
    <scope>NUCLEOTIDE SEQUENCE [LARGE SCALE GENOMIC DNA]</scope>
    <source>
        <strain evidence="24">DUS833</strain>
    </source>
</reference>
<dbReference type="GO" id="GO:0004713">
    <property type="term" value="F:protein tyrosine kinase activity"/>
    <property type="evidence" value="ECO:0007669"/>
    <property type="project" value="UniProtKB-KW"/>
</dbReference>
<evidence type="ECO:0000256" key="17">
    <source>
        <dbReference type="ARBA" id="ARBA00081049"/>
    </source>
</evidence>
<dbReference type="InterPro" id="IPR027417">
    <property type="entry name" value="P-loop_NTPase"/>
</dbReference>
<keyword evidence="8 23" id="KW-0418">Kinase</keyword>
<evidence type="ECO:0000256" key="7">
    <source>
        <dbReference type="ARBA" id="ARBA00022741"/>
    </source>
</evidence>
<dbReference type="PANTHER" id="PTHR32309">
    <property type="entry name" value="TYROSINE-PROTEIN KINASE"/>
    <property type="match status" value="1"/>
</dbReference>
<evidence type="ECO:0000256" key="2">
    <source>
        <dbReference type="ARBA" id="ARBA00008883"/>
    </source>
</evidence>
<dbReference type="CDD" id="cd05387">
    <property type="entry name" value="BY-kinase"/>
    <property type="match status" value="1"/>
</dbReference>
<comment type="function">
    <text evidence="15">Probably involved in polymerization and/or export of exopolysaccharide EPS I which functions as a virulence factor. May be involved in an ATP-dependent process in the pathway for EPS I production, possibly export of the trimeric repeat units across the inner membrane or their polymerization.</text>
</comment>
<keyword evidence="3" id="KW-1003">Cell membrane</keyword>
<sequence>MASRKQITRDGPLQGDEISISDYLRTIGESWRLIGMIALGVLALGSLYGLMHPTLYRADALIQIGTPASSSPEAEALGRLASIFDSRVKASADAEMELIRSRMVVGEAVQQLNLQTTAQPRYFPLIGRWIARLRSGSASMKPLFGLRQFAWSDESIEVSKFDVPHAAIGHEFIVKARQAPYFKLIAPDGKTLGTGEVGHELVVPFGDGKVHLLVNKLSASPGGEFTLKSSSIEATILALKDALVISERKSQTGMIGVALEGPDPVRTADIVNAVAQQYLAQDLARRTSEAEHSLLFLEGQLPKLRDELQQAEDKYNAFRNSNGTVDLSVESRLLLQQVVDLDTALRGLLQQRDDISQHYKEGYPLLTAVDSKIARLQQDREALSQRVASLPDKEQNAVRLMRNVQVDTDLYTNLLNSAQQLRVVKAGNVGNVRIVDLAVPPEKSSKPNWQVLLSLSAVLGLVLGIVTAFLRKAVSGGIERSAEIEAALGIPVCAVVPHSERQIRLQEAIRRKAPGIHVLAAVWPGDVAVEGVRSLRTALQSIGSEVRNNVVMITSSRPGVGKSFVAANLAIVLATGGKKVLLIDADMRMGDIHRSFNPAGGPGLTELLKGAAFDDVVVRDVMNGVDLIPRGGETPNAADLLTTRRLSEILDVASRRYDAVVVDTPPVLAVTDATLIGRQAGTTLLVVRHGRHPVDELYEALNRLRSSGVNVAGTLFTDVPLDKARYGSGYGRSDGYGKSGGESNVRTA</sequence>
<feature type="coiled-coil region" evidence="18">
    <location>
        <begin position="294"/>
        <end position="321"/>
    </location>
</feature>
<evidence type="ECO:0000256" key="6">
    <source>
        <dbReference type="ARBA" id="ARBA00022692"/>
    </source>
</evidence>
<evidence type="ECO:0000256" key="8">
    <source>
        <dbReference type="ARBA" id="ARBA00022777"/>
    </source>
</evidence>
<evidence type="ECO:0000256" key="14">
    <source>
        <dbReference type="ARBA" id="ARBA00053015"/>
    </source>
</evidence>
<organism evidence="23 24">
    <name type="scientific">Paraburkholderia tuberum</name>
    <dbReference type="NCBI Taxonomy" id="157910"/>
    <lineage>
        <taxon>Bacteria</taxon>
        <taxon>Pseudomonadati</taxon>
        <taxon>Pseudomonadota</taxon>
        <taxon>Betaproteobacteria</taxon>
        <taxon>Burkholderiales</taxon>
        <taxon>Burkholderiaceae</taxon>
        <taxon>Paraburkholderia</taxon>
    </lineage>
</organism>
<keyword evidence="6 19" id="KW-0812">Transmembrane</keyword>
<proteinExistence type="inferred from homology"/>
<dbReference type="STRING" id="157910.SAMN05445850_4037"/>
<dbReference type="EMBL" id="FNKX01000002">
    <property type="protein sequence ID" value="SDR44101.1"/>
    <property type="molecule type" value="Genomic_DNA"/>
</dbReference>
<evidence type="ECO:0000256" key="18">
    <source>
        <dbReference type="SAM" id="Coils"/>
    </source>
</evidence>
<evidence type="ECO:0000256" key="5">
    <source>
        <dbReference type="ARBA" id="ARBA00022679"/>
    </source>
</evidence>
<feature type="domain" description="AAA" evidence="21">
    <location>
        <begin position="550"/>
        <end position="671"/>
    </location>
</feature>
<dbReference type="InterPro" id="IPR050445">
    <property type="entry name" value="Bact_polysacc_biosynth/exp"/>
</dbReference>
<dbReference type="InterPro" id="IPR025669">
    <property type="entry name" value="AAA_dom"/>
</dbReference>
<feature type="transmembrane region" description="Helical" evidence="19">
    <location>
        <begin position="33"/>
        <end position="51"/>
    </location>
</feature>
<gene>
    <name evidence="23" type="ORF">SAMN05445850_4037</name>
</gene>
<evidence type="ECO:0000256" key="4">
    <source>
        <dbReference type="ARBA" id="ARBA00022519"/>
    </source>
</evidence>
<dbReference type="GO" id="GO:0005886">
    <property type="term" value="C:plasma membrane"/>
    <property type="evidence" value="ECO:0007669"/>
    <property type="project" value="UniProtKB-SubCell"/>
</dbReference>
<keyword evidence="4" id="KW-0997">Cell inner membrane</keyword>
<dbReference type="InterPro" id="IPR032807">
    <property type="entry name" value="GNVR"/>
</dbReference>
<dbReference type="NCBIfam" id="TIGR01007">
    <property type="entry name" value="eps_fam"/>
    <property type="match status" value="1"/>
</dbReference>
<evidence type="ECO:0000256" key="11">
    <source>
        <dbReference type="ARBA" id="ARBA00023136"/>
    </source>
</evidence>
<keyword evidence="12" id="KW-0829">Tyrosine-protein kinase</keyword>
<comment type="similarity">
    <text evidence="2">Belongs to the etk/wzc family.</text>
</comment>
<keyword evidence="9" id="KW-0067">ATP-binding</keyword>
<evidence type="ECO:0000313" key="23">
    <source>
        <dbReference type="EMBL" id="SDR44101.1"/>
    </source>
</evidence>
<evidence type="ECO:0000256" key="16">
    <source>
        <dbReference type="ARBA" id="ARBA00067833"/>
    </source>
</evidence>
<evidence type="ECO:0000256" key="12">
    <source>
        <dbReference type="ARBA" id="ARBA00023137"/>
    </source>
</evidence>
<keyword evidence="7" id="KW-0547">Nucleotide-binding</keyword>
<dbReference type="PANTHER" id="PTHR32309:SF32">
    <property type="entry name" value="TYROSINE-PROTEIN KINASE ETK-RELATED"/>
    <property type="match status" value="1"/>
</dbReference>
<dbReference type="Pfam" id="PF13614">
    <property type="entry name" value="AAA_31"/>
    <property type="match status" value="1"/>
</dbReference>
<feature type="domain" description="Polysaccharide chain length determinant N-terminal" evidence="20">
    <location>
        <begin position="16"/>
        <end position="112"/>
    </location>
</feature>
<evidence type="ECO:0000256" key="9">
    <source>
        <dbReference type="ARBA" id="ARBA00022840"/>
    </source>
</evidence>
<evidence type="ECO:0000256" key="3">
    <source>
        <dbReference type="ARBA" id="ARBA00022475"/>
    </source>
</evidence>
<evidence type="ECO:0000313" key="24">
    <source>
        <dbReference type="Proteomes" id="UP000199365"/>
    </source>
</evidence>
<feature type="domain" description="Tyrosine-protein kinase G-rich" evidence="22">
    <location>
        <begin position="393"/>
        <end position="473"/>
    </location>
</feature>
<dbReference type="GO" id="GO:0042802">
    <property type="term" value="F:identical protein binding"/>
    <property type="evidence" value="ECO:0007669"/>
    <property type="project" value="UniProtKB-ARBA"/>
</dbReference>
<dbReference type="FunFam" id="3.40.50.300:FF:000527">
    <property type="entry name" value="Tyrosine-protein kinase etk"/>
    <property type="match status" value="1"/>
</dbReference>
<evidence type="ECO:0000256" key="13">
    <source>
        <dbReference type="ARBA" id="ARBA00023169"/>
    </source>
</evidence>
<evidence type="ECO:0000256" key="10">
    <source>
        <dbReference type="ARBA" id="ARBA00022989"/>
    </source>
</evidence>
<keyword evidence="10 19" id="KW-1133">Transmembrane helix</keyword>
<evidence type="ECO:0000256" key="1">
    <source>
        <dbReference type="ARBA" id="ARBA00004429"/>
    </source>
</evidence>
<accession>A0A1H1J2A8</accession>
<comment type="subcellular location">
    <subcellularLocation>
        <location evidence="1">Cell inner membrane</location>
        <topology evidence="1">Multi-pass membrane protein</topology>
    </subcellularLocation>
</comment>
<dbReference type="Gene3D" id="3.40.50.300">
    <property type="entry name" value="P-loop containing nucleotide triphosphate hydrolases"/>
    <property type="match status" value="1"/>
</dbReference>
<dbReference type="Pfam" id="PF23607">
    <property type="entry name" value="WZC_N"/>
    <property type="match status" value="1"/>
</dbReference>
<evidence type="ECO:0000259" key="21">
    <source>
        <dbReference type="Pfam" id="PF13614"/>
    </source>
</evidence>